<evidence type="ECO:0000313" key="2">
    <source>
        <dbReference type="Proteomes" id="UP001432322"/>
    </source>
</evidence>
<protein>
    <submittedName>
        <fullName evidence="1">Uncharacterized protein</fullName>
    </submittedName>
</protein>
<evidence type="ECO:0000313" key="1">
    <source>
        <dbReference type="EMBL" id="GMT26515.1"/>
    </source>
</evidence>
<accession>A0AAV5W7A9</accession>
<dbReference type="EMBL" id="BTSY01000005">
    <property type="protein sequence ID" value="GMT26515.1"/>
    <property type="molecule type" value="Genomic_DNA"/>
</dbReference>
<dbReference type="Proteomes" id="UP001432322">
    <property type="component" value="Unassembled WGS sequence"/>
</dbReference>
<comment type="caution">
    <text evidence="1">The sequence shown here is derived from an EMBL/GenBank/DDBJ whole genome shotgun (WGS) entry which is preliminary data.</text>
</comment>
<name>A0AAV5W7A9_9BILA</name>
<sequence>LQYPMMDHWAPYSNNTIVPADFPPLSTALPSLDKSSSSLIDSSMNSMSLVPSLNSTVIDSTVSTMPTLAATPAALPYGAFQVTTPWPNYETVYPVTAEYPSYNFYFGNYGSGVAPVIIEAEHSATVPQDPTIDQTSAMTTVGAPYQIASDSWNELSN</sequence>
<feature type="non-terminal residue" evidence="1">
    <location>
        <position position="157"/>
    </location>
</feature>
<dbReference type="AlphaFoldDB" id="A0AAV5W7A9"/>
<organism evidence="1 2">
    <name type="scientific">Pristionchus fissidentatus</name>
    <dbReference type="NCBI Taxonomy" id="1538716"/>
    <lineage>
        <taxon>Eukaryota</taxon>
        <taxon>Metazoa</taxon>
        <taxon>Ecdysozoa</taxon>
        <taxon>Nematoda</taxon>
        <taxon>Chromadorea</taxon>
        <taxon>Rhabditida</taxon>
        <taxon>Rhabditina</taxon>
        <taxon>Diplogasteromorpha</taxon>
        <taxon>Diplogasteroidea</taxon>
        <taxon>Neodiplogasteridae</taxon>
        <taxon>Pristionchus</taxon>
    </lineage>
</organism>
<reference evidence="1" key="1">
    <citation type="submission" date="2023-10" db="EMBL/GenBank/DDBJ databases">
        <title>Genome assembly of Pristionchus species.</title>
        <authorList>
            <person name="Yoshida K."/>
            <person name="Sommer R.J."/>
        </authorList>
    </citation>
    <scope>NUCLEOTIDE SEQUENCE</scope>
    <source>
        <strain evidence="1">RS5133</strain>
    </source>
</reference>
<gene>
    <name evidence="1" type="ORF">PFISCL1PPCAC_17812</name>
</gene>
<proteinExistence type="predicted"/>
<keyword evidence="2" id="KW-1185">Reference proteome</keyword>
<feature type="non-terminal residue" evidence="1">
    <location>
        <position position="1"/>
    </location>
</feature>